<evidence type="ECO:0000256" key="5">
    <source>
        <dbReference type="ARBA" id="ARBA00023012"/>
    </source>
</evidence>
<dbReference type="PROSITE" id="PS50110">
    <property type="entry name" value="RESPONSE_REGULATORY"/>
    <property type="match status" value="1"/>
</dbReference>
<evidence type="ECO:0000256" key="2">
    <source>
        <dbReference type="ARBA" id="ARBA00018672"/>
    </source>
</evidence>
<dbReference type="InterPro" id="IPR018060">
    <property type="entry name" value="HTH_AraC"/>
</dbReference>
<dbReference type="SMART" id="SM00342">
    <property type="entry name" value="HTH_ARAC"/>
    <property type="match status" value="1"/>
</dbReference>
<dbReference type="PANTHER" id="PTHR42713:SF3">
    <property type="entry name" value="TRANSCRIPTIONAL REGULATORY PROTEIN HPTR"/>
    <property type="match status" value="1"/>
</dbReference>
<dbReference type="InterPro" id="IPR051552">
    <property type="entry name" value="HptR"/>
</dbReference>
<dbReference type="PRINTS" id="PR00032">
    <property type="entry name" value="HTHARAC"/>
</dbReference>
<evidence type="ECO:0000256" key="1">
    <source>
        <dbReference type="ARBA" id="ARBA00004496"/>
    </source>
</evidence>
<dbReference type="AlphaFoldDB" id="A0AA37JK41"/>
<dbReference type="CDD" id="cd17536">
    <property type="entry name" value="REC_YesN-like"/>
    <property type="match status" value="1"/>
</dbReference>
<comment type="subcellular location">
    <subcellularLocation>
        <location evidence="1">Cytoplasm</location>
    </subcellularLocation>
</comment>
<organism evidence="13 14">
    <name type="scientific">Hungatella hathewayi</name>
    <dbReference type="NCBI Taxonomy" id="154046"/>
    <lineage>
        <taxon>Bacteria</taxon>
        <taxon>Bacillati</taxon>
        <taxon>Bacillota</taxon>
        <taxon>Clostridia</taxon>
        <taxon>Lachnospirales</taxon>
        <taxon>Lachnospiraceae</taxon>
        <taxon>Hungatella</taxon>
    </lineage>
</organism>
<dbReference type="PROSITE" id="PS00041">
    <property type="entry name" value="HTH_ARAC_FAMILY_1"/>
    <property type="match status" value="1"/>
</dbReference>
<dbReference type="InterPro" id="IPR018062">
    <property type="entry name" value="HTH_AraC-typ_CS"/>
</dbReference>
<evidence type="ECO:0000256" key="6">
    <source>
        <dbReference type="ARBA" id="ARBA00023015"/>
    </source>
</evidence>
<dbReference type="EMBL" id="BQNJ01000002">
    <property type="protein sequence ID" value="GKH03065.1"/>
    <property type="molecule type" value="Genomic_DNA"/>
</dbReference>
<dbReference type="SMART" id="SM00448">
    <property type="entry name" value="REC"/>
    <property type="match status" value="1"/>
</dbReference>
<protein>
    <recommendedName>
        <fullName evidence="2">Stage 0 sporulation protein A homolog</fullName>
    </recommendedName>
</protein>
<name>A0AA37JK41_9FIRM</name>
<evidence type="ECO:0000256" key="8">
    <source>
        <dbReference type="ARBA" id="ARBA00023163"/>
    </source>
</evidence>
<dbReference type="InterPro" id="IPR001789">
    <property type="entry name" value="Sig_transdc_resp-reg_receiver"/>
</dbReference>
<dbReference type="InterPro" id="IPR020449">
    <property type="entry name" value="Tscrpt_reg_AraC-type_HTH"/>
</dbReference>
<dbReference type="SUPFAM" id="SSF46689">
    <property type="entry name" value="Homeodomain-like"/>
    <property type="match status" value="2"/>
</dbReference>
<gene>
    <name evidence="13" type="ORF">CE91St55_50460</name>
</gene>
<keyword evidence="7 13" id="KW-0238">DNA-binding</keyword>
<dbReference type="InterPro" id="IPR011006">
    <property type="entry name" value="CheY-like_superfamily"/>
</dbReference>
<dbReference type="Proteomes" id="UP001055091">
    <property type="component" value="Unassembled WGS sequence"/>
</dbReference>
<evidence type="ECO:0000313" key="13">
    <source>
        <dbReference type="EMBL" id="GKH03065.1"/>
    </source>
</evidence>
<keyword evidence="3" id="KW-0963">Cytoplasm</keyword>
<feature type="modified residue" description="4-aspartylphosphate" evidence="10">
    <location>
        <position position="54"/>
    </location>
</feature>
<sequence>MKLMIVDDDIQIREGIQYGIDWDTIGITGVKSYGDGIEALEDYDAFSPSIILADIRMPAMDGLEFLKRVKERSDTVKVILISAYSDFEYCQRAIQLGASGYELKPLKVGNLIQKIQEMIELVRKEEQGKESYERYAASYREKMVEELFAGKITDRNVIIELLRMHFHLEDARNLVCMILAGDPAGGTSATPAVSAENRVHLNSLLREDQILFEYRNQYVVLSKTKDSTMYTLERQNHLKTVWYQMKQYGTGRGFSISAGISGMVPAEKISVGYETALQALGCRFLNGPGSCKILDRQGKPEETGLHLPPEYESGLKKHELEEILDAIDHFGAELSKQEITDQRRVKNLMINGIVRLAQEMGQNTDCSREWEDVWWLTDCLCLWKEECRRIVNSYEESRNGHYSANIRKALAYIQEYYAKDLLVEEVAAYIGKTPNHFSSIFRTEVGVTFREYLNHYRIERAKELIEESDMMIYEIAEQVGYSDYTYFSQVFKKMTGISPTSMRGRSKL</sequence>
<proteinExistence type="predicted"/>
<evidence type="ECO:0000313" key="14">
    <source>
        <dbReference type="Proteomes" id="UP001055091"/>
    </source>
</evidence>
<dbReference type="PANTHER" id="PTHR42713">
    <property type="entry name" value="HISTIDINE KINASE-RELATED"/>
    <property type="match status" value="1"/>
</dbReference>
<dbReference type="RefSeq" id="WP_195521416.1">
    <property type="nucleotide sequence ID" value="NZ_BQNJ01000002.1"/>
</dbReference>
<keyword evidence="8" id="KW-0804">Transcription</keyword>
<keyword evidence="6" id="KW-0805">Transcription regulation</keyword>
<dbReference type="Gene3D" id="3.40.50.2300">
    <property type="match status" value="1"/>
</dbReference>
<evidence type="ECO:0000256" key="7">
    <source>
        <dbReference type="ARBA" id="ARBA00023125"/>
    </source>
</evidence>
<comment type="caution">
    <text evidence="13">The sequence shown here is derived from an EMBL/GenBank/DDBJ whole genome shotgun (WGS) entry which is preliminary data.</text>
</comment>
<evidence type="ECO:0000259" key="11">
    <source>
        <dbReference type="PROSITE" id="PS01124"/>
    </source>
</evidence>
<feature type="domain" description="HTH araC/xylS-type" evidence="11">
    <location>
        <begin position="407"/>
        <end position="505"/>
    </location>
</feature>
<evidence type="ECO:0000256" key="10">
    <source>
        <dbReference type="PROSITE-ProRule" id="PRU00169"/>
    </source>
</evidence>
<dbReference type="Gene3D" id="1.10.10.60">
    <property type="entry name" value="Homeodomain-like"/>
    <property type="match status" value="2"/>
</dbReference>
<dbReference type="GO" id="GO:0003700">
    <property type="term" value="F:DNA-binding transcription factor activity"/>
    <property type="evidence" value="ECO:0007669"/>
    <property type="project" value="InterPro"/>
</dbReference>
<accession>A0AA37JK41</accession>
<keyword evidence="5" id="KW-0902">Two-component regulatory system</keyword>
<dbReference type="GO" id="GO:0005737">
    <property type="term" value="C:cytoplasm"/>
    <property type="evidence" value="ECO:0007669"/>
    <property type="project" value="UniProtKB-SubCell"/>
</dbReference>
<dbReference type="PROSITE" id="PS01124">
    <property type="entry name" value="HTH_ARAC_FAMILY_2"/>
    <property type="match status" value="1"/>
</dbReference>
<dbReference type="Pfam" id="PF12833">
    <property type="entry name" value="HTH_18"/>
    <property type="match status" value="1"/>
</dbReference>
<dbReference type="GO" id="GO:0043565">
    <property type="term" value="F:sequence-specific DNA binding"/>
    <property type="evidence" value="ECO:0007669"/>
    <property type="project" value="InterPro"/>
</dbReference>
<dbReference type="Pfam" id="PF00072">
    <property type="entry name" value="Response_reg"/>
    <property type="match status" value="1"/>
</dbReference>
<evidence type="ECO:0000256" key="9">
    <source>
        <dbReference type="ARBA" id="ARBA00024867"/>
    </source>
</evidence>
<dbReference type="InterPro" id="IPR009057">
    <property type="entry name" value="Homeodomain-like_sf"/>
</dbReference>
<evidence type="ECO:0000256" key="4">
    <source>
        <dbReference type="ARBA" id="ARBA00022553"/>
    </source>
</evidence>
<feature type="domain" description="Response regulatory" evidence="12">
    <location>
        <begin position="2"/>
        <end position="119"/>
    </location>
</feature>
<evidence type="ECO:0000256" key="3">
    <source>
        <dbReference type="ARBA" id="ARBA00022490"/>
    </source>
</evidence>
<dbReference type="GO" id="GO:0000160">
    <property type="term" value="P:phosphorelay signal transduction system"/>
    <property type="evidence" value="ECO:0007669"/>
    <property type="project" value="UniProtKB-KW"/>
</dbReference>
<reference evidence="13" key="1">
    <citation type="submission" date="2022-01" db="EMBL/GenBank/DDBJ databases">
        <title>Novel bile acid biosynthetic pathways are enriched in the microbiome of centenarians.</title>
        <authorList>
            <person name="Sato Y."/>
            <person name="Atarashi K."/>
            <person name="Plichta R.D."/>
            <person name="Arai Y."/>
            <person name="Sasajima S."/>
            <person name="Kearney M.S."/>
            <person name="Suda W."/>
            <person name="Takeshita K."/>
            <person name="Sasaki T."/>
            <person name="Okamoto S."/>
            <person name="Skelly N.A."/>
            <person name="Okamura Y."/>
            <person name="Vlamakis H."/>
            <person name="Li Y."/>
            <person name="Tanoue T."/>
            <person name="Takei H."/>
            <person name="Nittono H."/>
            <person name="Narushima S."/>
            <person name="Irie J."/>
            <person name="Itoh H."/>
            <person name="Moriya K."/>
            <person name="Sugiura Y."/>
            <person name="Suematsu M."/>
            <person name="Moritoki N."/>
            <person name="Shibata S."/>
            <person name="Littman R.D."/>
            <person name="Fischbach A.M."/>
            <person name="Uwamino Y."/>
            <person name="Inoue T."/>
            <person name="Honda A."/>
            <person name="Hattori M."/>
            <person name="Murai T."/>
            <person name="Xavier J.R."/>
            <person name="Hirose N."/>
            <person name="Honda K."/>
        </authorList>
    </citation>
    <scope>NUCLEOTIDE SEQUENCE</scope>
    <source>
        <strain evidence="13">CE91-St55</strain>
    </source>
</reference>
<comment type="function">
    <text evidence="9">May play the central regulatory role in sporulation. It may be an element of the effector pathway responsible for the activation of sporulation genes in response to nutritional stress. Spo0A may act in concert with spo0H (a sigma factor) to control the expression of some genes that are critical to the sporulation process.</text>
</comment>
<evidence type="ECO:0000259" key="12">
    <source>
        <dbReference type="PROSITE" id="PS50110"/>
    </source>
</evidence>
<keyword evidence="4 10" id="KW-0597">Phosphoprotein</keyword>
<dbReference type="SUPFAM" id="SSF52172">
    <property type="entry name" value="CheY-like"/>
    <property type="match status" value="1"/>
</dbReference>